<dbReference type="AlphaFoldDB" id="A0A1L9VSU7"/>
<dbReference type="VEuPathDB" id="FungiDB:ASPGLDRAFT_43446"/>
<dbReference type="OrthoDB" id="10577828at2759"/>
<proteinExistence type="predicted"/>
<protein>
    <submittedName>
        <fullName evidence="1">Uncharacterized protein</fullName>
    </submittedName>
</protein>
<dbReference type="EMBL" id="KV878891">
    <property type="protein sequence ID" value="OJJ86972.1"/>
    <property type="molecule type" value="Genomic_DNA"/>
</dbReference>
<organism evidence="1 2">
    <name type="scientific">Aspergillus glaucus CBS 516.65</name>
    <dbReference type="NCBI Taxonomy" id="1160497"/>
    <lineage>
        <taxon>Eukaryota</taxon>
        <taxon>Fungi</taxon>
        <taxon>Dikarya</taxon>
        <taxon>Ascomycota</taxon>
        <taxon>Pezizomycotina</taxon>
        <taxon>Eurotiomycetes</taxon>
        <taxon>Eurotiomycetidae</taxon>
        <taxon>Eurotiales</taxon>
        <taxon>Aspergillaceae</taxon>
        <taxon>Aspergillus</taxon>
        <taxon>Aspergillus subgen. Aspergillus</taxon>
    </lineage>
</organism>
<dbReference type="Proteomes" id="UP000184300">
    <property type="component" value="Unassembled WGS sequence"/>
</dbReference>
<evidence type="ECO:0000313" key="1">
    <source>
        <dbReference type="EMBL" id="OJJ86972.1"/>
    </source>
</evidence>
<gene>
    <name evidence="1" type="ORF">ASPGLDRAFT_43446</name>
</gene>
<keyword evidence="2" id="KW-1185">Reference proteome</keyword>
<name>A0A1L9VSU7_ASPGL</name>
<evidence type="ECO:0000313" key="2">
    <source>
        <dbReference type="Proteomes" id="UP000184300"/>
    </source>
</evidence>
<accession>A0A1L9VSU7</accession>
<sequence>MRPTCTGIDIAGTLASTQYSTGNGSQTQMRQSVSCMHFSAGSVISITARMVSTAQALDTRACLSHSGSGGILFCNRRRRQD</sequence>
<reference evidence="2" key="1">
    <citation type="journal article" date="2017" name="Genome Biol.">
        <title>Comparative genomics reveals high biological diversity and specific adaptations in the industrially and medically important fungal genus Aspergillus.</title>
        <authorList>
            <person name="de Vries R.P."/>
            <person name="Riley R."/>
            <person name="Wiebenga A."/>
            <person name="Aguilar-Osorio G."/>
            <person name="Amillis S."/>
            <person name="Uchima C.A."/>
            <person name="Anderluh G."/>
            <person name="Asadollahi M."/>
            <person name="Askin M."/>
            <person name="Barry K."/>
            <person name="Battaglia E."/>
            <person name="Bayram O."/>
            <person name="Benocci T."/>
            <person name="Braus-Stromeyer S.A."/>
            <person name="Caldana C."/>
            <person name="Canovas D."/>
            <person name="Cerqueira G.C."/>
            <person name="Chen F."/>
            <person name="Chen W."/>
            <person name="Choi C."/>
            <person name="Clum A."/>
            <person name="Dos Santos R.A."/>
            <person name="Damasio A.R."/>
            <person name="Diallinas G."/>
            <person name="Emri T."/>
            <person name="Fekete E."/>
            <person name="Flipphi M."/>
            <person name="Freyberg S."/>
            <person name="Gallo A."/>
            <person name="Gournas C."/>
            <person name="Habgood R."/>
            <person name="Hainaut M."/>
            <person name="Harispe M.L."/>
            <person name="Henrissat B."/>
            <person name="Hilden K.S."/>
            <person name="Hope R."/>
            <person name="Hossain A."/>
            <person name="Karabika E."/>
            <person name="Karaffa L."/>
            <person name="Karanyi Z."/>
            <person name="Krasevec N."/>
            <person name="Kuo A."/>
            <person name="Kusch H."/>
            <person name="LaButti K."/>
            <person name="Lagendijk E.L."/>
            <person name="Lapidus A."/>
            <person name="Levasseur A."/>
            <person name="Lindquist E."/>
            <person name="Lipzen A."/>
            <person name="Logrieco A.F."/>
            <person name="MacCabe A."/>
            <person name="Maekelae M.R."/>
            <person name="Malavazi I."/>
            <person name="Melin P."/>
            <person name="Meyer V."/>
            <person name="Mielnichuk N."/>
            <person name="Miskei M."/>
            <person name="Molnar A.P."/>
            <person name="Mule G."/>
            <person name="Ngan C.Y."/>
            <person name="Orejas M."/>
            <person name="Orosz E."/>
            <person name="Ouedraogo J.P."/>
            <person name="Overkamp K.M."/>
            <person name="Park H.-S."/>
            <person name="Perrone G."/>
            <person name="Piumi F."/>
            <person name="Punt P.J."/>
            <person name="Ram A.F."/>
            <person name="Ramon A."/>
            <person name="Rauscher S."/>
            <person name="Record E."/>
            <person name="Riano-Pachon D.M."/>
            <person name="Robert V."/>
            <person name="Roehrig J."/>
            <person name="Ruller R."/>
            <person name="Salamov A."/>
            <person name="Salih N.S."/>
            <person name="Samson R.A."/>
            <person name="Sandor E."/>
            <person name="Sanguinetti M."/>
            <person name="Schuetze T."/>
            <person name="Sepcic K."/>
            <person name="Shelest E."/>
            <person name="Sherlock G."/>
            <person name="Sophianopoulou V."/>
            <person name="Squina F.M."/>
            <person name="Sun H."/>
            <person name="Susca A."/>
            <person name="Todd R.B."/>
            <person name="Tsang A."/>
            <person name="Unkles S.E."/>
            <person name="van de Wiele N."/>
            <person name="van Rossen-Uffink D."/>
            <person name="Oliveira J.V."/>
            <person name="Vesth T.C."/>
            <person name="Visser J."/>
            <person name="Yu J.-H."/>
            <person name="Zhou M."/>
            <person name="Andersen M.R."/>
            <person name="Archer D.B."/>
            <person name="Baker S.E."/>
            <person name="Benoit I."/>
            <person name="Brakhage A.A."/>
            <person name="Braus G.H."/>
            <person name="Fischer R."/>
            <person name="Frisvad J.C."/>
            <person name="Goldman G.H."/>
            <person name="Houbraken J."/>
            <person name="Oakley B."/>
            <person name="Pocsi I."/>
            <person name="Scazzocchio C."/>
            <person name="Seiboth B."/>
            <person name="vanKuyk P.A."/>
            <person name="Wortman J."/>
            <person name="Dyer P.S."/>
            <person name="Grigoriev I.V."/>
        </authorList>
    </citation>
    <scope>NUCLEOTIDE SEQUENCE [LARGE SCALE GENOMIC DNA]</scope>
    <source>
        <strain evidence="2">CBS 516.65</strain>
    </source>
</reference>
<dbReference type="RefSeq" id="XP_022403661.1">
    <property type="nucleotide sequence ID" value="XM_022545812.1"/>
</dbReference>
<dbReference type="GeneID" id="34462073"/>